<dbReference type="InterPro" id="IPR011990">
    <property type="entry name" value="TPR-like_helical_dom_sf"/>
</dbReference>
<evidence type="ECO:0008006" key="6">
    <source>
        <dbReference type="Google" id="ProtNLM"/>
    </source>
</evidence>
<name>A0AAV3RSN8_LITER</name>
<evidence type="ECO:0000313" key="4">
    <source>
        <dbReference type="EMBL" id="GAA0183287.1"/>
    </source>
</evidence>
<dbReference type="Pfam" id="PF13041">
    <property type="entry name" value="PPR_2"/>
    <property type="match status" value="1"/>
</dbReference>
<proteinExistence type="inferred from homology"/>
<comment type="similarity">
    <text evidence="1">Belongs to the PPR family. P subfamily.</text>
</comment>
<dbReference type="PROSITE" id="PS51375">
    <property type="entry name" value="PPR"/>
    <property type="match status" value="5"/>
</dbReference>
<dbReference type="Pfam" id="PF12854">
    <property type="entry name" value="PPR_1"/>
    <property type="match status" value="1"/>
</dbReference>
<feature type="repeat" description="PPR" evidence="3">
    <location>
        <begin position="439"/>
        <end position="473"/>
    </location>
</feature>
<dbReference type="SUPFAM" id="SSF81901">
    <property type="entry name" value="HCP-like"/>
    <property type="match status" value="1"/>
</dbReference>
<protein>
    <recommendedName>
        <fullName evidence="6">Pentatricopeptide repeat-containing protein</fullName>
    </recommendedName>
</protein>
<reference evidence="4 5" key="1">
    <citation type="submission" date="2024-01" db="EMBL/GenBank/DDBJ databases">
        <title>The complete chloroplast genome sequence of Lithospermum erythrorhizon: insights into the phylogenetic relationship among Boraginaceae species and the maternal lineages of purple gromwells.</title>
        <authorList>
            <person name="Okada T."/>
            <person name="Watanabe K."/>
        </authorList>
    </citation>
    <scope>NUCLEOTIDE SEQUENCE [LARGE SCALE GENOMIC DNA]</scope>
</reference>
<dbReference type="Gene3D" id="1.25.40.10">
    <property type="entry name" value="Tetratricopeptide repeat domain"/>
    <property type="match status" value="4"/>
</dbReference>
<evidence type="ECO:0000256" key="1">
    <source>
        <dbReference type="ARBA" id="ARBA00007626"/>
    </source>
</evidence>
<sequence length="505" mass="57645">MSAIRWPRVLNPTQLSQLISAQNSPLKALKIFNEAKVKYPNYCHNSKVYATMINILGNTCRISEMKQVIDQMKHDSCQCQDSIFVYALKTYAMSGLIDEAVSLFKSLPQFNCVSWTNSFNTILEIMVKENRLESACRVFLEHSHGWEVKSRTKSLTLLIEALCRIQKPDLALCVLQEMDYQGCYPQRETYRILMKGLCEEGMFNEATHLLYSMFWRISLKGSGGDVAIYKILLDSFCDNGMIKEAGDFLGKILKKGLKAPKRCHKQLDLGRLYDERMDAKEAKDLINEALIKGLVPSSESYKTMAVDFFCEGKIEEGNKVLDEMNKKGFTILPLIYEVKIDALCRQGRIDEAVEVIEKEMIYTSCVPTVKLYNNLVKGLCDAKRADVAVHYLRKMSGQLGCIPDRETYTILVDGLCRNGRYTEASEVLEEMSIRSYYPNAQTYNSVIRGLCMADRSYGAIIWLEEMISQDKVPDYYAWASLVSSFCSHDVISEILAERLERLRKS</sequence>
<accession>A0AAV3RSN8</accession>
<evidence type="ECO:0000256" key="3">
    <source>
        <dbReference type="PROSITE-ProRule" id="PRU00708"/>
    </source>
</evidence>
<evidence type="ECO:0000313" key="5">
    <source>
        <dbReference type="Proteomes" id="UP001454036"/>
    </source>
</evidence>
<evidence type="ECO:0000256" key="2">
    <source>
        <dbReference type="ARBA" id="ARBA00022737"/>
    </source>
</evidence>
<comment type="caution">
    <text evidence="4">The sequence shown here is derived from an EMBL/GenBank/DDBJ whole genome shotgun (WGS) entry which is preliminary data.</text>
</comment>
<dbReference type="InterPro" id="IPR002885">
    <property type="entry name" value="PPR_rpt"/>
</dbReference>
<organism evidence="4 5">
    <name type="scientific">Lithospermum erythrorhizon</name>
    <name type="common">Purple gromwell</name>
    <name type="synonym">Lithospermum officinale var. erythrorhizon</name>
    <dbReference type="NCBI Taxonomy" id="34254"/>
    <lineage>
        <taxon>Eukaryota</taxon>
        <taxon>Viridiplantae</taxon>
        <taxon>Streptophyta</taxon>
        <taxon>Embryophyta</taxon>
        <taxon>Tracheophyta</taxon>
        <taxon>Spermatophyta</taxon>
        <taxon>Magnoliopsida</taxon>
        <taxon>eudicotyledons</taxon>
        <taxon>Gunneridae</taxon>
        <taxon>Pentapetalae</taxon>
        <taxon>asterids</taxon>
        <taxon>lamiids</taxon>
        <taxon>Boraginales</taxon>
        <taxon>Boraginaceae</taxon>
        <taxon>Boraginoideae</taxon>
        <taxon>Lithospermeae</taxon>
        <taxon>Lithospermum</taxon>
    </lineage>
</organism>
<feature type="repeat" description="PPR" evidence="3">
    <location>
        <begin position="404"/>
        <end position="438"/>
    </location>
</feature>
<dbReference type="Proteomes" id="UP001454036">
    <property type="component" value="Unassembled WGS sequence"/>
</dbReference>
<keyword evidence="2" id="KW-0677">Repeat</keyword>
<dbReference type="NCBIfam" id="TIGR00756">
    <property type="entry name" value="PPR"/>
    <property type="match status" value="6"/>
</dbReference>
<keyword evidence="5" id="KW-1185">Reference proteome</keyword>
<feature type="repeat" description="PPR" evidence="3">
    <location>
        <begin position="332"/>
        <end position="367"/>
    </location>
</feature>
<dbReference type="EMBL" id="BAABME010011134">
    <property type="protein sequence ID" value="GAA0183287.1"/>
    <property type="molecule type" value="Genomic_DNA"/>
</dbReference>
<feature type="repeat" description="PPR" evidence="3">
    <location>
        <begin position="225"/>
        <end position="259"/>
    </location>
</feature>
<dbReference type="AlphaFoldDB" id="A0AAV3RSN8"/>
<dbReference type="Pfam" id="PF01535">
    <property type="entry name" value="PPR"/>
    <property type="match status" value="7"/>
</dbReference>
<dbReference type="PANTHER" id="PTHR47941">
    <property type="entry name" value="PENTATRICOPEPTIDE REPEAT-CONTAINING PROTEIN 3, MITOCHONDRIAL"/>
    <property type="match status" value="1"/>
</dbReference>
<gene>
    <name evidence="4" type="ORF">LIER_30724</name>
</gene>
<feature type="repeat" description="PPR" evidence="3">
    <location>
        <begin position="151"/>
        <end position="185"/>
    </location>
</feature>